<dbReference type="Proteomes" id="UP000499080">
    <property type="component" value="Unassembled WGS sequence"/>
</dbReference>
<comment type="caution">
    <text evidence="1">The sequence shown here is derived from an EMBL/GenBank/DDBJ whole genome shotgun (WGS) entry which is preliminary data.</text>
</comment>
<organism evidence="1 2">
    <name type="scientific">Araneus ventricosus</name>
    <name type="common">Orbweaver spider</name>
    <name type="synonym">Epeira ventricosa</name>
    <dbReference type="NCBI Taxonomy" id="182803"/>
    <lineage>
        <taxon>Eukaryota</taxon>
        <taxon>Metazoa</taxon>
        <taxon>Ecdysozoa</taxon>
        <taxon>Arthropoda</taxon>
        <taxon>Chelicerata</taxon>
        <taxon>Arachnida</taxon>
        <taxon>Araneae</taxon>
        <taxon>Araneomorphae</taxon>
        <taxon>Entelegynae</taxon>
        <taxon>Araneoidea</taxon>
        <taxon>Araneidae</taxon>
        <taxon>Araneus</taxon>
    </lineage>
</organism>
<dbReference type="AlphaFoldDB" id="A0A4Y2DAW6"/>
<accession>A0A4Y2DAW6</accession>
<protein>
    <submittedName>
        <fullName evidence="1">Uncharacterized protein</fullName>
    </submittedName>
</protein>
<keyword evidence="2" id="KW-1185">Reference proteome</keyword>
<name>A0A4Y2DAW6_ARAVE</name>
<evidence type="ECO:0000313" key="2">
    <source>
        <dbReference type="Proteomes" id="UP000499080"/>
    </source>
</evidence>
<sequence length="93" mass="10513">MIRKDDSASCGTMMVLWLVNGPIADDGSYLFVKAPCMRKANSRADLVFPPLHLDSTLSFPSRIEPDLPDYPDPVRQRRWNVVWQASGLTFDSE</sequence>
<gene>
    <name evidence="1" type="ORF">AVEN_44119_1</name>
</gene>
<proteinExistence type="predicted"/>
<reference evidence="1 2" key="1">
    <citation type="journal article" date="2019" name="Sci. Rep.">
        <title>Orb-weaving spider Araneus ventricosus genome elucidates the spidroin gene catalogue.</title>
        <authorList>
            <person name="Kono N."/>
            <person name="Nakamura H."/>
            <person name="Ohtoshi R."/>
            <person name="Moran D.A.P."/>
            <person name="Shinohara A."/>
            <person name="Yoshida Y."/>
            <person name="Fujiwara M."/>
            <person name="Mori M."/>
            <person name="Tomita M."/>
            <person name="Arakawa K."/>
        </authorList>
    </citation>
    <scope>NUCLEOTIDE SEQUENCE [LARGE SCALE GENOMIC DNA]</scope>
</reference>
<dbReference type="EMBL" id="BGPR01000335">
    <property type="protein sequence ID" value="GBM13860.1"/>
    <property type="molecule type" value="Genomic_DNA"/>
</dbReference>
<evidence type="ECO:0000313" key="1">
    <source>
        <dbReference type="EMBL" id="GBM13860.1"/>
    </source>
</evidence>